<accession>A0ABX6LZF4</accession>
<feature type="transmembrane region" description="Helical" evidence="1">
    <location>
        <begin position="12"/>
        <end position="33"/>
    </location>
</feature>
<keyword evidence="1" id="KW-0812">Transmembrane</keyword>
<protein>
    <submittedName>
        <fullName evidence="2">Uncharacterized protein</fullName>
    </submittedName>
</protein>
<dbReference type="EMBL" id="CP051464">
    <property type="protein sequence ID" value="QJC97162.1"/>
    <property type="molecule type" value="Genomic_DNA"/>
</dbReference>
<dbReference type="RefSeq" id="WP_168748436.1">
    <property type="nucleotide sequence ID" value="NZ_CP051464.1"/>
</dbReference>
<dbReference type="GeneID" id="76983443"/>
<evidence type="ECO:0000313" key="2">
    <source>
        <dbReference type="EMBL" id="QJC97162.1"/>
    </source>
</evidence>
<feature type="transmembrane region" description="Helical" evidence="1">
    <location>
        <begin position="39"/>
        <end position="72"/>
    </location>
</feature>
<keyword evidence="1" id="KW-1133">Transmembrane helix</keyword>
<reference evidence="2 3" key="1">
    <citation type="submission" date="2020-04" db="EMBL/GenBank/DDBJ databases">
        <title>Plant growth promoting and environmental Bacillus: genomic and epigenetic comparison.</title>
        <authorList>
            <person name="Reva O.N."/>
            <person name="Lutz S."/>
            <person name="Ahrens C.H."/>
        </authorList>
    </citation>
    <scope>NUCLEOTIDE SEQUENCE [LARGE SCALE GENOMIC DNA]</scope>
    <source>
        <strain evidence="2 3">UCMB5075</strain>
    </source>
</reference>
<evidence type="ECO:0000256" key="1">
    <source>
        <dbReference type="SAM" id="Phobius"/>
    </source>
</evidence>
<name>A0ABX6LZF4_BACMO</name>
<sequence>MFKQRLIKTVVYFVFAVIGLLLGSIVAISLAVIPVLLNIFPIVAVVVKVILTIVALLILGALTIKFINWLIVEPYRNHKRKRETEGSAE</sequence>
<organism evidence="2 3">
    <name type="scientific">Bacillus mojavensis</name>
    <dbReference type="NCBI Taxonomy" id="72360"/>
    <lineage>
        <taxon>Bacteria</taxon>
        <taxon>Bacillati</taxon>
        <taxon>Bacillota</taxon>
        <taxon>Bacilli</taxon>
        <taxon>Bacillales</taxon>
        <taxon>Bacillaceae</taxon>
        <taxon>Bacillus</taxon>
    </lineage>
</organism>
<keyword evidence="3" id="KW-1185">Reference proteome</keyword>
<evidence type="ECO:0000313" key="3">
    <source>
        <dbReference type="Proteomes" id="UP000501048"/>
    </source>
</evidence>
<proteinExistence type="predicted"/>
<keyword evidence="1" id="KW-0472">Membrane</keyword>
<dbReference type="Proteomes" id="UP000501048">
    <property type="component" value="Chromosome"/>
</dbReference>
<gene>
    <name evidence="2" type="ORF">HC660_26880</name>
</gene>